<sequence length="169" mass="18706">MTFAKSLAINAVQEQANREAEDAATSERWVKSQVASIKSTCITASKRCEYSAEILTDALPSLHQQEGQKKLLRELQVRLGQLGFTKLRVSQEFSGEDAGKVRVSVSWAGLESKSHCFEFVRALPTLLTKGVREPAKSKRLTDLLMLPGPLKPQSVERSCRSWGTPEISC</sequence>
<proteinExistence type="predicted"/>
<organism evidence="1 2">
    <name type="scientific">Symbiodinium necroappetens</name>
    <dbReference type="NCBI Taxonomy" id="1628268"/>
    <lineage>
        <taxon>Eukaryota</taxon>
        <taxon>Sar</taxon>
        <taxon>Alveolata</taxon>
        <taxon>Dinophyceae</taxon>
        <taxon>Suessiales</taxon>
        <taxon>Symbiodiniaceae</taxon>
        <taxon>Symbiodinium</taxon>
    </lineage>
</organism>
<dbReference type="OrthoDB" id="420808at2759"/>
<dbReference type="AlphaFoldDB" id="A0A812T3B8"/>
<evidence type="ECO:0000313" key="1">
    <source>
        <dbReference type="EMBL" id="CAE7516769.1"/>
    </source>
</evidence>
<keyword evidence="2" id="KW-1185">Reference proteome</keyword>
<dbReference type="Proteomes" id="UP000601435">
    <property type="component" value="Unassembled WGS sequence"/>
</dbReference>
<accession>A0A812T3B8</accession>
<reference evidence="1" key="1">
    <citation type="submission" date="2021-02" db="EMBL/GenBank/DDBJ databases">
        <authorList>
            <person name="Dougan E. K."/>
            <person name="Rhodes N."/>
            <person name="Thang M."/>
            <person name="Chan C."/>
        </authorList>
    </citation>
    <scope>NUCLEOTIDE SEQUENCE</scope>
</reference>
<dbReference type="EMBL" id="CAJNJA010023808">
    <property type="protein sequence ID" value="CAE7516769.1"/>
    <property type="molecule type" value="Genomic_DNA"/>
</dbReference>
<comment type="caution">
    <text evidence="1">The sequence shown here is derived from an EMBL/GenBank/DDBJ whole genome shotgun (WGS) entry which is preliminary data.</text>
</comment>
<protein>
    <submittedName>
        <fullName evidence="1">Uncharacterized protein</fullName>
    </submittedName>
</protein>
<gene>
    <name evidence="1" type="ORF">SNEC2469_LOCUS14774</name>
</gene>
<name>A0A812T3B8_9DINO</name>
<evidence type="ECO:0000313" key="2">
    <source>
        <dbReference type="Proteomes" id="UP000601435"/>
    </source>
</evidence>